<evidence type="ECO:0000256" key="1">
    <source>
        <dbReference type="SAM" id="MobiDB-lite"/>
    </source>
</evidence>
<dbReference type="STRING" id="77586.A0A0D9XCW6"/>
<accession>A0A0D9XCW6</accession>
<feature type="region of interest" description="Disordered" evidence="1">
    <location>
        <begin position="223"/>
        <end position="251"/>
    </location>
</feature>
<dbReference type="Gramene" id="LPERR09G04930.1">
    <property type="protein sequence ID" value="LPERR09G04930.1"/>
    <property type="gene ID" value="LPERR09G04930"/>
</dbReference>
<evidence type="ECO:0008006" key="4">
    <source>
        <dbReference type="Google" id="ProtNLM"/>
    </source>
</evidence>
<proteinExistence type="predicted"/>
<dbReference type="AlphaFoldDB" id="A0A0D9XCW6"/>
<reference evidence="3" key="2">
    <citation type="submission" date="2013-12" db="EMBL/GenBank/DDBJ databases">
        <authorList>
            <person name="Yu Y."/>
            <person name="Lee S."/>
            <person name="de Baynast K."/>
            <person name="Wissotski M."/>
            <person name="Liu L."/>
            <person name="Talag J."/>
            <person name="Goicoechea J."/>
            <person name="Angelova A."/>
            <person name="Jetty R."/>
            <person name="Kudrna D."/>
            <person name="Golser W."/>
            <person name="Rivera L."/>
            <person name="Zhang J."/>
            <person name="Wing R."/>
        </authorList>
    </citation>
    <scope>NUCLEOTIDE SEQUENCE</scope>
</reference>
<feature type="region of interest" description="Disordered" evidence="1">
    <location>
        <begin position="1"/>
        <end position="88"/>
    </location>
</feature>
<dbReference type="EnsemblPlants" id="LPERR09G04930.1">
    <property type="protein sequence ID" value="LPERR09G04930.1"/>
    <property type="gene ID" value="LPERR09G04930"/>
</dbReference>
<reference evidence="2 3" key="1">
    <citation type="submission" date="2012-08" db="EMBL/GenBank/DDBJ databases">
        <title>Oryza genome evolution.</title>
        <authorList>
            <person name="Wing R.A."/>
        </authorList>
    </citation>
    <scope>NUCLEOTIDE SEQUENCE</scope>
</reference>
<dbReference type="HOGENOM" id="CLU_850905_0_0_1"/>
<reference evidence="2" key="3">
    <citation type="submission" date="2015-04" db="UniProtKB">
        <authorList>
            <consortium name="EnsemblPlants"/>
        </authorList>
    </citation>
    <scope>IDENTIFICATION</scope>
</reference>
<keyword evidence="3" id="KW-1185">Reference proteome</keyword>
<protein>
    <recommendedName>
        <fullName evidence="4">Holocarboxylase synthetase</fullName>
    </recommendedName>
</protein>
<sequence length="327" mass="35876">MPPPGPTRQSPRSPPNQTQRAPNPTPRAPFPPTHTPLLIPPSGPTGPHPSATRPPQPSRRARKRKRRPHVKPPLLRVDASSPPLPLLARGESFSPPRFLEAARPRVSRARFALVGLCGWRWCGWIWGEKREMAGGKKRKAEAARLEETDRALYGAFRGAANSLSQLYTLAMGGQKLSFQAGERHAMEKLYEWILKQHENGLRLTVADIASHIQHEIQYGVDNASASPRSQHASQSTQPTVPIPNTMSQQPSPNLFALGNTGLVQSKNSVVFSNALSSPVRRSLQPFHLEQGGDAGYFANGVNREQNSTASNDSSMDMHSDSPAHDSY</sequence>
<dbReference type="Proteomes" id="UP000032180">
    <property type="component" value="Chromosome 9"/>
</dbReference>
<evidence type="ECO:0000313" key="2">
    <source>
        <dbReference type="EnsemblPlants" id="LPERR09G04930.1"/>
    </source>
</evidence>
<organism evidence="2 3">
    <name type="scientific">Leersia perrieri</name>
    <dbReference type="NCBI Taxonomy" id="77586"/>
    <lineage>
        <taxon>Eukaryota</taxon>
        <taxon>Viridiplantae</taxon>
        <taxon>Streptophyta</taxon>
        <taxon>Embryophyta</taxon>
        <taxon>Tracheophyta</taxon>
        <taxon>Spermatophyta</taxon>
        <taxon>Magnoliopsida</taxon>
        <taxon>Liliopsida</taxon>
        <taxon>Poales</taxon>
        <taxon>Poaceae</taxon>
        <taxon>BOP clade</taxon>
        <taxon>Oryzoideae</taxon>
        <taxon>Oryzeae</taxon>
        <taxon>Oryzinae</taxon>
        <taxon>Leersia</taxon>
    </lineage>
</organism>
<evidence type="ECO:0000313" key="3">
    <source>
        <dbReference type="Proteomes" id="UP000032180"/>
    </source>
</evidence>
<feature type="region of interest" description="Disordered" evidence="1">
    <location>
        <begin position="294"/>
        <end position="327"/>
    </location>
</feature>
<name>A0A0D9XCW6_9ORYZ</name>
<dbReference type="PANTHER" id="PTHR33675:SF5">
    <property type="entry name" value="OS09G0360400 PROTEIN"/>
    <property type="match status" value="1"/>
</dbReference>
<dbReference type="eggNOG" id="ENOG502QQY0">
    <property type="taxonomic scope" value="Eukaryota"/>
</dbReference>
<feature type="compositionally biased region" description="Pro residues" evidence="1">
    <location>
        <begin position="23"/>
        <end position="57"/>
    </location>
</feature>
<feature type="compositionally biased region" description="Basic residues" evidence="1">
    <location>
        <begin position="59"/>
        <end position="70"/>
    </location>
</feature>
<feature type="compositionally biased region" description="Polar residues" evidence="1">
    <location>
        <begin position="7"/>
        <end position="21"/>
    </location>
</feature>
<dbReference type="PANTHER" id="PTHR33675">
    <property type="entry name" value="NUCLEAR RECEPTOR FAMILY 2 GROUP C PROTEIN"/>
    <property type="match status" value="1"/>
</dbReference>
<feature type="compositionally biased region" description="Basic and acidic residues" evidence="1">
    <location>
        <begin position="315"/>
        <end position="327"/>
    </location>
</feature>